<comment type="caution">
    <text evidence="1">The sequence shown here is derived from an EMBL/GenBank/DDBJ whole genome shotgun (WGS) entry which is preliminary data.</text>
</comment>
<name>A0A918AFL4_9ACTN</name>
<keyword evidence="2" id="KW-1185">Reference proteome</keyword>
<accession>A0A918AFL4</accession>
<reference evidence="1" key="2">
    <citation type="submission" date="2020-09" db="EMBL/GenBank/DDBJ databases">
        <authorList>
            <person name="Sun Q."/>
            <person name="Zhou Y."/>
        </authorList>
    </citation>
    <scope>NUCLEOTIDE SEQUENCE</scope>
    <source>
        <strain evidence="1">CGMCC 4.7430</strain>
    </source>
</reference>
<evidence type="ECO:0000313" key="2">
    <source>
        <dbReference type="Proteomes" id="UP000660745"/>
    </source>
</evidence>
<dbReference type="AlphaFoldDB" id="A0A918AFL4"/>
<dbReference type="EMBL" id="BMNK01000032">
    <property type="protein sequence ID" value="GGP18662.1"/>
    <property type="molecule type" value="Genomic_DNA"/>
</dbReference>
<sequence length="87" mass="9340">MTWPVQPVDTVPAPTTLFPVAVLLGVPGKRTHFAAPLDSIRVEAAAAGWTAATNPAVRRGMTAVTANRARILRITEPFFTSEDDKEP</sequence>
<proteinExistence type="predicted"/>
<protein>
    <submittedName>
        <fullName evidence="1">Uncharacterized protein</fullName>
    </submittedName>
</protein>
<dbReference type="Proteomes" id="UP000660745">
    <property type="component" value="Unassembled WGS sequence"/>
</dbReference>
<evidence type="ECO:0000313" key="1">
    <source>
        <dbReference type="EMBL" id="GGP18662.1"/>
    </source>
</evidence>
<organism evidence="1 2">
    <name type="scientific">Nonomuraea glycinis</name>
    <dbReference type="NCBI Taxonomy" id="2047744"/>
    <lineage>
        <taxon>Bacteria</taxon>
        <taxon>Bacillati</taxon>
        <taxon>Actinomycetota</taxon>
        <taxon>Actinomycetes</taxon>
        <taxon>Streptosporangiales</taxon>
        <taxon>Streptosporangiaceae</taxon>
        <taxon>Nonomuraea</taxon>
    </lineage>
</organism>
<reference evidence="1" key="1">
    <citation type="journal article" date="2014" name="Int. J. Syst. Evol. Microbiol.">
        <title>Complete genome sequence of Corynebacterium casei LMG S-19264T (=DSM 44701T), isolated from a smear-ripened cheese.</title>
        <authorList>
            <consortium name="US DOE Joint Genome Institute (JGI-PGF)"/>
            <person name="Walter F."/>
            <person name="Albersmeier A."/>
            <person name="Kalinowski J."/>
            <person name="Ruckert C."/>
        </authorList>
    </citation>
    <scope>NUCLEOTIDE SEQUENCE</scope>
    <source>
        <strain evidence="1">CGMCC 4.7430</strain>
    </source>
</reference>
<gene>
    <name evidence="1" type="ORF">GCM10012278_91560</name>
</gene>